<dbReference type="PANTHER" id="PTHR44240">
    <property type="entry name" value="DNAJ DOMAIN (PROKARYOTIC HEAT SHOCK PROTEIN)-RELATED"/>
    <property type="match status" value="1"/>
</dbReference>
<evidence type="ECO:0000256" key="1">
    <source>
        <dbReference type="SAM" id="Phobius"/>
    </source>
</evidence>
<protein>
    <submittedName>
        <fullName evidence="3">Chaperone with DnaJ domain heat shock protein</fullName>
    </submittedName>
</protein>
<dbReference type="OrthoDB" id="1495940at2"/>
<accession>A0A6N4STS8</accession>
<name>A0A6N4STS8_CYTH3</name>
<dbReference type="SUPFAM" id="SSF46565">
    <property type="entry name" value="Chaperone J-domain"/>
    <property type="match status" value="1"/>
</dbReference>
<keyword evidence="1" id="KW-0472">Membrane</keyword>
<evidence type="ECO:0000313" key="4">
    <source>
        <dbReference type="Proteomes" id="UP000001822"/>
    </source>
</evidence>
<dbReference type="Pfam" id="PF00226">
    <property type="entry name" value="DnaJ"/>
    <property type="match status" value="1"/>
</dbReference>
<dbReference type="Gene3D" id="1.10.287.110">
    <property type="entry name" value="DnaJ domain"/>
    <property type="match status" value="1"/>
</dbReference>
<dbReference type="PRINTS" id="PR00625">
    <property type="entry name" value="JDOMAIN"/>
</dbReference>
<dbReference type="PANTHER" id="PTHR44240:SF10">
    <property type="entry name" value="J DOMAIN-CONTAINING PROTEIN"/>
    <property type="match status" value="1"/>
</dbReference>
<keyword evidence="1" id="KW-0812">Transmembrane</keyword>
<dbReference type="RefSeq" id="WP_011585827.1">
    <property type="nucleotide sequence ID" value="NC_008255.1"/>
</dbReference>
<proteinExistence type="predicted"/>
<evidence type="ECO:0000313" key="3">
    <source>
        <dbReference type="EMBL" id="ABG59713.1"/>
    </source>
</evidence>
<keyword evidence="4" id="KW-1185">Reference proteome</keyword>
<organism evidence="3 4">
    <name type="scientific">Cytophaga hutchinsonii (strain ATCC 33406 / DSM 1761 / CIP 103989 / NBRC 15051 / NCIMB 9469 / D465)</name>
    <dbReference type="NCBI Taxonomy" id="269798"/>
    <lineage>
        <taxon>Bacteria</taxon>
        <taxon>Pseudomonadati</taxon>
        <taxon>Bacteroidota</taxon>
        <taxon>Cytophagia</taxon>
        <taxon>Cytophagales</taxon>
        <taxon>Cytophagaceae</taxon>
        <taxon>Cytophaga</taxon>
    </lineage>
</organism>
<dbReference type="InterPro" id="IPR052276">
    <property type="entry name" value="Diphthamide-biosynth_chaperone"/>
</dbReference>
<dbReference type="InterPro" id="IPR001623">
    <property type="entry name" value="DnaJ_domain"/>
</dbReference>
<keyword evidence="1" id="KW-1133">Transmembrane helix</keyword>
<dbReference type="CDD" id="cd06257">
    <property type="entry name" value="DnaJ"/>
    <property type="match status" value="1"/>
</dbReference>
<gene>
    <name evidence="3" type="primary">dnaJ</name>
    <name evidence="3" type="ordered locus">CHU_2458</name>
</gene>
<dbReference type="SMART" id="SM00271">
    <property type="entry name" value="DnaJ"/>
    <property type="match status" value="1"/>
</dbReference>
<evidence type="ECO:0000259" key="2">
    <source>
        <dbReference type="PROSITE" id="PS50076"/>
    </source>
</evidence>
<feature type="transmembrane region" description="Helical" evidence="1">
    <location>
        <begin position="119"/>
        <end position="143"/>
    </location>
</feature>
<sequence>MSAGNYYDLLEIPKTATVQQIRKAYRSKAKLYHPDMNLQSNSHLHFLILTQAYETLMDPNKRHLYDMAMVSNSEHLLTYAQWKEIERRKIKEEEEIAYAAFLKRKEAFQQSAFFKPARIAYYIAPIVTYLLSAAIFLFCIWIMWQYHPMFIFVFLPVLCLSIYLFFSTKKWRNQAKRYF</sequence>
<feature type="transmembrane region" description="Helical" evidence="1">
    <location>
        <begin position="149"/>
        <end position="166"/>
    </location>
</feature>
<dbReference type="PROSITE" id="PS50076">
    <property type="entry name" value="DNAJ_2"/>
    <property type="match status" value="1"/>
</dbReference>
<dbReference type="EMBL" id="CP000383">
    <property type="protein sequence ID" value="ABG59713.1"/>
    <property type="molecule type" value="Genomic_DNA"/>
</dbReference>
<keyword evidence="3" id="KW-0346">Stress response</keyword>
<dbReference type="InterPro" id="IPR036869">
    <property type="entry name" value="J_dom_sf"/>
</dbReference>
<dbReference type="AlphaFoldDB" id="A0A6N4STS8"/>
<dbReference type="KEGG" id="chu:CHU_2458"/>
<dbReference type="Proteomes" id="UP000001822">
    <property type="component" value="Chromosome"/>
</dbReference>
<reference evidence="3 4" key="1">
    <citation type="journal article" date="2007" name="Appl. Environ. Microbiol.">
        <title>Genome sequence of the cellulolytic gliding bacterium Cytophaga hutchinsonii.</title>
        <authorList>
            <person name="Xie G."/>
            <person name="Bruce D.C."/>
            <person name="Challacombe J.F."/>
            <person name="Chertkov O."/>
            <person name="Detter J.C."/>
            <person name="Gilna P."/>
            <person name="Han C.S."/>
            <person name="Lucas S."/>
            <person name="Misra M."/>
            <person name="Myers G.L."/>
            <person name="Richardson P."/>
            <person name="Tapia R."/>
            <person name="Thayer N."/>
            <person name="Thompson L.S."/>
            <person name="Brettin T.S."/>
            <person name="Henrissat B."/>
            <person name="Wilson D.B."/>
            <person name="McBride M.J."/>
        </authorList>
    </citation>
    <scope>NUCLEOTIDE SEQUENCE [LARGE SCALE GENOMIC DNA]</scope>
    <source>
        <strain evidence="4">ATCC 33406 / DSM 1761 / CIP 103989 / NBRC 15051 / NCIMB 9469 / D465</strain>
    </source>
</reference>
<feature type="domain" description="J" evidence="2">
    <location>
        <begin position="5"/>
        <end position="69"/>
    </location>
</feature>